<comment type="caution">
    <text evidence="1">The sequence shown here is derived from an EMBL/GenBank/DDBJ whole genome shotgun (WGS) entry which is preliminary data.</text>
</comment>
<evidence type="ECO:0008006" key="3">
    <source>
        <dbReference type="Google" id="ProtNLM"/>
    </source>
</evidence>
<sequence length="636" mass="66250">MNREVEREITGRAENLQATLFGAESGGRPVLEHPNLPENTRAAIASATESIRVSGGTAPGALEVSTEAIAVAAGVLARVNERVGDVLLGTTVADMEVAAWTMTGHPLLGAAAASAAHSKAALVATQARVTLTHLRVASAQHHYEMVEASVGSLFGPGILIMPGWNLTGSATRGMRTALDEFTTAVKRADITTPAQFATKVRVTSFGVVVAGGGPEGTNVVIRGVGLDDMLDSGLRIPLPSALMSRSQAYRELGGQPGDEFTLGQYARVWADGLLTGIGETEAQLGAEEARLQSELGASWPVVRTAVNGLSGTPGFTWLAPYTTGRNLSPAERLLYPYVRAHAVRPKARETMTGMAPGNASAHGIAPLARRPLPTGVEFDGAAPVTVGGTAAALKDAKNVVQGRENSTVLVQKTTDRSGRAAFSVVLTGTEVWHDGRGVHDIAGIVAAMKAQPHDALGDLPPAQRAVNEALKDAGIQPGDSVVLSGHSLGGIDAAGLAMNREFQQLYSVAALTTFGAPVGGFEFSQETSVMAVEHNDDMVPPLDGIKNPDGENRSTVRVDTQYNDQFSAAGSLSGVGAHDMYVYALGAQGISNSTEPAVMNHERALGAAIASGAGARTETYMYEVMEDHVVHNPEDR</sequence>
<dbReference type="RefSeq" id="WP_345310290.1">
    <property type="nucleotide sequence ID" value="NZ_BAABLN010000001.1"/>
</dbReference>
<proteinExistence type="predicted"/>
<reference evidence="2" key="1">
    <citation type="journal article" date="2019" name="Int. J. Syst. Evol. Microbiol.">
        <title>The Global Catalogue of Microorganisms (GCM) 10K type strain sequencing project: providing services to taxonomists for standard genome sequencing and annotation.</title>
        <authorList>
            <consortium name="The Broad Institute Genomics Platform"/>
            <consortium name="The Broad Institute Genome Sequencing Center for Infectious Disease"/>
            <person name="Wu L."/>
            <person name="Ma J."/>
        </authorList>
    </citation>
    <scope>NUCLEOTIDE SEQUENCE [LARGE SCALE GENOMIC DNA]</scope>
    <source>
        <strain evidence="2">JCM 18958</strain>
    </source>
</reference>
<dbReference type="EMBL" id="BAABLN010000001">
    <property type="protein sequence ID" value="GAA4689130.1"/>
    <property type="molecule type" value="Genomic_DNA"/>
</dbReference>
<organism evidence="1 2">
    <name type="scientific">Kocuria gwangalliensis</name>
    <dbReference type="NCBI Taxonomy" id="501592"/>
    <lineage>
        <taxon>Bacteria</taxon>
        <taxon>Bacillati</taxon>
        <taxon>Actinomycetota</taxon>
        <taxon>Actinomycetes</taxon>
        <taxon>Micrococcales</taxon>
        <taxon>Micrococcaceae</taxon>
        <taxon>Kocuria</taxon>
    </lineage>
</organism>
<gene>
    <name evidence="1" type="ORF">GCM10025781_02420</name>
</gene>
<dbReference type="SUPFAM" id="SSF53474">
    <property type="entry name" value="alpha/beta-Hydrolases"/>
    <property type="match status" value="1"/>
</dbReference>
<protein>
    <recommendedName>
        <fullName evidence="3">Fungal lipase-like domain-containing protein</fullName>
    </recommendedName>
</protein>
<name>A0ABP8WJW5_9MICC</name>
<evidence type="ECO:0000313" key="2">
    <source>
        <dbReference type="Proteomes" id="UP001501446"/>
    </source>
</evidence>
<keyword evidence="2" id="KW-1185">Reference proteome</keyword>
<dbReference type="Proteomes" id="UP001501446">
    <property type="component" value="Unassembled WGS sequence"/>
</dbReference>
<evidence type="ECO:0000313" key="1">
    <source>
        <dbReference type="EMBL" id="GAA4689130.1"/>
    </source>
</evidence>
<dbReference type="InterPro" id="IPR029058">
    <property type="entry name" value="AB_hydrolase_fold"/>
</dbReference>
<dbReference type="Gene3D" id="3.40.50.1820">
    <property type="entry name" value="alpha/beta hydrolase"/>
    <property type="match status" value="1"/>
</dbReference>
<accession>A0ABP8WJW5</accession>